<dbReference type="EMBL" id="FMIA01000002">
    <property type="protein sequence ID" value="SCL51762.1"/>
    <property type="molecule type" value="Genomic_DNA"/>
</dbReference>
<dbReference type="RefSeq" id="WP_091435580.1">
    <property type="nucleotide sequence ID" value="NZ_BMMJ01000015.1"/>
</dbReference>
<dbReference type="OrthoDB" id="3404627at2"/>
<proteinExistence type="predicted"/>
<evidence type="ECO:0000313" key="2">
    <source>
        <dbReference type="EMBL" id="SCL51762.1"/>
    </source>
</evidence>
<keyword evidence="1" id="KW-1133">Transmembrane helix</keyword>
<sequence length="83" mass="8360">MANIHTGTRGRSNTSTARILTIAGFVFAAIGIFVFPLLFGLIAVGLGVAGALQGDKPLGWYAAAAGVGAILLNMILGALIMSS</sequence>
<keyword evidence="1" id="KW-0472">Membrane</keyword>
<evidence type="ECO:0000256" key="1">
    <source>
        <dbReference type="SAM" id="Phobius"/>
    </source>
</evidence>
<keyword evidence="1" id="KW-0812">Transmembrane</keyword>
<name>A0A1C6UCL0_9ACTN</name>
<dbReference type="STRING" id="683228.GA0070617_1879"/>
<dbReference type="Proteomes" id="UP000198937">
    <property type="component" value="Unassembled WGS sequence"/>
</dbReference>
<gene>
    <name evidence="2" type="ORF">GA0070617_1879</name>
</gene>
<protein>
    <recommendedName>
        <fullName evidence="4">DUF4190 domain-containing protein</fullName>
    </recommendedName>
</protein>
<keyword evidence="3" id="KW-1185">Reference proteome</keyword>
<feature type="transmembrane region" description="Helical" evidence="1">
    <location>
        <begin position="58"/>
        <end position="81"/>
    </location>
</feature>
<evidence type="ECO:0000313" key="3">
    <source>
        <dbReference type="Proteomes" id="UP000198937"/>
    </source>
</evidence>
<accession>A0A1C6UCL0</accession>
<evidence type="ECO:0008006" key="4">
    <source>
        <dbReference type="Google" id="ProtNLM"/>
    </source>
</evidence>
<feature type="transmembrane region" description="Helical" evidence="1">
    <location>
        <begin position="19"/>
        <end position="52"/>
    </location>
</feature>
<organism evidence="2 3">
    <name type="scientific">Micromonospora yangpuensis</name>
    <dbReference type="NCBI Taxonomy" id="683228"/>
    <lineage>
        <taxon>Bacteria</taxon>
        <taxon>Bacillati</taxon>
        <taxon>Actinomycetota</taxon>
        <taxon>Actinomycetes</taxon>
        <taxon>Micromonosporales</taxon>
        <taxon>Micromonosporaceae</taxon>
        <taxon>Micromonospora</taxon>
    </lineage>
</organism>
<reference evidence="3" key="1">
    <citation type="submission" date="2016-06" db="EMBL/GenBank/DDBJ databases">
        <authorList>
            <person name="Varghese N."/>
            <person name="Submissions Spin"/>
        </authorList>
    </citation>
    <scope>NUCLEOTIDE SEQUENCE [LARGE SCALE GENOMIC DNA]</scope>
    <source>
        <strain evidence="3">DSM 45577</strain>
    </source>
</reference>
<dbReference type="AlphaFoldDB" id="A0A1C6UCL0"/>